<gene>
    <name evidence="3" type="ORF">LSAT_V11C600341270</name>
</gene>
<dbReference type="Pfam" id="PF13962">
    <property type="entry name" value="PGG"/>
    <property type="match status" value="1"/>
</dbReference>
<evidence type="ECO:0000313" key="4">
    <source>
        <dbReference type="Proteomes" id="UP000235145"/>
    </source>
</evidence>
<keyword evidence="4" id="KW-1185">Reference proteome</keyword>
<feature type="transmembrane region" description="Helical" evidence="1">
    <location>
        <begin position="55"/>
        <end position="80"/>
    </location>
</feature>
<evidence type="ECO:0000256" key="1">
    <source>
        <dbReference type="SAM" id="Phobius"/>
    </source>
</evidence>
<dbReference type="EMBL" id="NBSK02000006">
    <property type="protein sequence ID" value="KAJ0199952.1"/>
    <property type="molecule type" value="Genomic_DNA"/>
</dbReference>
<evidence type="ECO:0000259" key="2">
    <source>
        <dbReference type="Pfam" id="PF13962"/>
    </source>
</evidence>
<evidence type="ECO:0000313" key="3">
    <source>
        <dbReference type="EMBL" id="KAJ0199952.1"/>
    </source>
</evidence>
<dbReference type="InterPro" id="IPR026961">
    <property type="entry name" value="PGG_dom"/>
</dbReference>
<dbReference type="PANTHER" id="PTHR24177">
    <property type="entry name" value="CASKIN"/>
    <property type="match status" value="1"/>
</dbReference>
<sequence>MGKKQSTRELDEEYSFSVYGCGNAYCNHCFAAAFTLPGGYNHDTGIPFFQQKPTVIIFVIANAFSLVFSSTSVLVFLSILTSRYAERDFLEMLPKKLMLGLATLFFRS</sequence>
<organism evidence="3 4">
    <name type="scientific">Lactuca sativa</name>
    <name type="common">Garden lettuce</name>
    <dbReference type="NCBI Taxonomy" id="4236"/>
    <lineage>
        <taxon>Eukaryota</taxon>
        <taxon>Viridiplantae</taxon>
        <taxon>Streptophyta</taxon>
        <taxon>Embryophyta</taxon>
        <taxon>Tracheophyta</taxon>
        <taxon>Spermatophyta</taxon>
        <taxon>Magnoliopsida</taxon>
        <taxon>eudicotyledons</taxon>
        <taxon>Gunneridae</taxon>
        <taxon>Pentapetalae</taxon>
        <taxon>asterids</taxon>
        <taxon>campanulids</taxon>
        <taxon>Asterales</taxon>
        <taxon>Asteraceae</taxon>
        <taxon>Cichorioideae</taxon>
        <taxon>Cichorieae</taxon>
        <taxon>Lactucinae</taxon>
        <taxon>Lactuca</taxon>
    </lineage>
</organism>
<protein>
    <recommendedName>
        <fullName evidence="2">PGG domain-containing protein</fullName>
    </recommendedName>
</protein>
<keyword evidence="1" id="KW-0812">Transmembrane</keyword>
<dbReference type="PANTHER" id="PTHR24177:SF362">
    <property type="entry name" value="ANKYRIN REPEAT-CONTAINING DOMAIN, PGG DOMAIN PROTEIN-RELATED"/>
    <property type="match status" value="1"/>
</dbReference>
<feature type="domain" description="PGG" evidence="2">
    <location>
        <begin position="30"/>
        <end position="106"/>
    </location>
</feature>
<accession>A0A9R1X8Y1</accession>
<comment type="caution">
    <text evidence="3">The sequence shown here is derived from an EMBL/GenBank/DDBJ whole genome shotgun (WGS) entry which is preliminary data.</text>
</comment>
<dbReference type="AlphaFoldDB" id="A0A9R1X8Y1"/>
<dbReference type="Proteomes" id="UP000235145">
    <property type="component" value="Unassembled WGS sequence"/>
</dbReference>
<name>A0A9R1X8Y1_LACSA</name>
<proteinExistence type="predicted"/>
<reference evidence="3 4" key="1">
    <citation type="journal article" date="2017" name="Nat. Commun.">
        <title>Genome assembly with in vitro proximity ligation data and whole-genome triplication in lettuce.</title>
        <authorList>
            <person name="Reyes-Chin-Wo S."/>
            <person name="Wang Z."/>
            <person name="Yang X."/>
            <person name="Kozik A."/>
            <person name="Arikit S."/>
            <person name="Song C."/>
            <person name="Xia L."/>
            <person name="Froenicke L."/>
            <person name="Lavelle D.O."/>
            <person name="Truco M.J."/>
            <person name="Xia R."/>
            <person name="Zhu S."/>
            <person name="Xu C."/>
            <person name="Xu H."/>
            <person name="Xu X."/>
            <person name="Cox K."/>
            <person name="Korf I."/>
            <person name="Meyers B.C."/>
            <person name="Michelmore R.W."/>
        </authorList>
    </citation>
    <scope>NUCLEOTIDE SEQUENCE [LARGE SCALE GENOMIC DNA]</scope>
    <source>
        <strain evidence="4">cv. Salinas</strain>
        <tissue evidence="3">Seedlings</tissue>
    </source>
</reference>
<keyword evidence="1" id="KW-0472">Membrane</keyword>
<keyword evidence="1" id="KW-1133">Transmembrane helix</keyword>